<name>D1BYG5_XYLCX</name>
<keyword evidence="3 6" id="KW-0812">Transmembrane</keyword>
<feature type="transmembrane region" description="Helical" evidence="6">
    <location>
        <begin position="406"/>
        <end position="425"/>
    </location>
</feature>
<keyword evidence="2" id="KW-1003">Cell membrane</keyword>
<reference evidence="9" key="1">
    <citation type="submission" date="2009-11" db="EMBL/GenBank/DDBJ databases">
        <title>The complete chromosome of Xylanimonas cellulosilytica DSM 15894.</title>
        <authorList>
            <consortium name="US DOE Joint Genome Institute (JGI-PGF)"/>
            <person name="Lucas S."/>
            <person name="Copeland A."/>
            <person name="Lapidus A."/>
            <person name="Glavina del Rio T."/>
            <person name="Dalin E."/>
            <person name="Tice H."/>
            <person name="Bruce D."/>
            <person name="Goodwin L."/>
            <person name="Pitluck S."/>
            <person name="Kyrpides N."/>
            <person name="Mavromatis K."/>
            <person name="Ivanova N."/>
            <person name="Mikhailova N."/>
            <person name="Foster B."/>
            <person name="Clum A."/>
            <person name="Brettin T."/>
            <person name="Detter J.C."/>
            <person name="Han C."/>
            <person name="Larimer F."/>
            <person name="Land M."/>
            <person name="Hauser L."/>
            <person name="Markowitz V."/>
            <person name="Cheng J.F."/>
            <person name="Hugenholtz P."/>
            <person name="Woyke T."/>
            <person name="Wu D."/>
            <person name="Gehrich-Schroeter G."/>
            <person name="Schneider S."/>
            <person name="Pukall S.R."/>
            <person name="Klenk H.P."/>
            <person name="Eisen J.A."/>
        </authorList>
    </citation>
    <scope>NUCLEOTIDE SEQUENCE [LARGE SCALE GENOMIC DNA]</scope>
    <source>
        <strain evidence="9">DSM 15894 / CECT 5975 / LMG 20990 / XIL07</strain>
    </source>
</reference>
<accession>D1BYG5</accession>
<dbReference type="Proteomes" id="UP000002255">
    <property type="component" value="Chromosome"/>
</dbReference>
<evidence type="ECO:0000259" key="7">
    <source>
        <dbReference type="Pfam" id="PF02687"/>
    </source>
</evidence>
<keyword evidence="5 6" id="KW-0472">Membrane</keyword>
<reference evidence="8 9" key="2">
    <citation type="journal article" date="2010" name="Stand. Genomic Sci.">
        <title>Complete genome sequence of Xylanimonas cellulosilytica type strain (XIL07).</title>
        <authorList>
            <person name="Foster B."/>
            <person name="Pukall R."/>
            <person name="Abt B."/>
            <person name="Nolan M."/>
            <person name="Glavina Del Rio T."/>
            <person name="Chen F."/>
            <person name="Lucas S."/>
            <person name="Tice H."/>
            <person name="Pitluck S."/>
            <person name="Cheng J.-F."/>
            <person name="Chertkov O."/>
            <person name="Brettin T."/>
            <person name="Han C."/>
            <person name="Detter J.C."/>
            <person name="Bruce D."/>
            <person name="Goodwin L."/>
            <person name="Ivanova N."/>
            <person name="Mavromatis K."/>
            <person name="Pati A."/>
            <person name="Mikhailova N."/>
            <person name="Chen A."/>
            <person name="Palaniappan K."/>
            <person name="Land M."/>
            <person name="Hauser L."/>
            <person name="Chang Y.-J."/>
            <person name="Jeffries C.D."/>
            <person name="Chain P."/>
            <person name="Rohde M."/>
            <person name="Goeker M."/>
            <person name="Bristow J."/>
            <person name="Eisen J.A."/>
            <person name="Markowitz V."/>
            <person name="Hugenholtz P."/>
            <person name="Kyrpides N.C."/>
            <person name="Klenk H.-P."/>
            <person name="Lapidus A."/>
        </authorList>
    </citation>
    <scope>NUCLEOTIDE SEQUENCE [LARGE SCALE GENOMIC DNA]</scope>
    <source>
        <strain evidence="9">DSM 15894 / CECT 5975 / LMG 20990 / XIL07</strain>
    </source>
</reference>
<dbReference type="AlphaFoldDB" id="D1BYG5"/>
<feature type="transmembrane region" description="Helical" evidence="6">
    <location>
        <begin position="20"/>
        <end position="42"/>
    </location>
</feature>
<dbReference type="EMBL" id="CP001821">
    <property type="protein sequence ID" value="ACZ31837.1"/>
    <property type="molecule type" value="Genomic_DNA"/>
</dbReference>
<dbReference type="GO" id="GO:0005886">
    <property type="term" value="C:plasma membrane"/>
    <property type="evidence" value="ECO:0007669"/>
    <property type="project" value="UniProtKB-SubCell"/>
</dbReference>
<evidence type="ECO:0000256" key="2">
    <source>
        <dbReference type="ARBA" id="ARBA00022475"/>
    </source>
</evidence>
<gene>
    <name evidence="8" type="ordered locus">Xcel_2823</name>
</gene>
<feature type="transmembrane region" description="Helical" evidence="6">
    <location>
        <begin position="198"/>
        <end position="218"/>
    </location>
</feature>
<feature type="transmembrane region" description="Helical" evidence="6">
    <location>
        <begin position="284"/>
        <end position="304"/>
    </location>
</feature>
<organism evidence="8 9">
    <name type="scientific">Xylanimonas cellulosilytica (strain DSM 15894 / JCM 12276 / CECT 5975 / KCTC 9989 / LMG 20990 / NBRC 107835 / XIL07)</name>
    <dbReference type="NCBI Taxonomy" id="446471"/>
    <lineage>
        <taxon>Bacteria</taxon>
        <taxon>Bacillati</taxon>
        <taxon>Actinomycetota</taxon>
        <taxon>Actinomycetes</taxon>
        <taxon>Micrococcales</taxon>
        <taxon>Promicromonosporaceae</taxon>
        <taxon>Xylanimonas</taxon>
    </lineage>
</organism>
<sequence>MRTTLALARLFAPRRDGNRLAAALPLASFALVSGLLLIVSGGSQVFFTIRGSDAGVYAALAVVALALLVVPLVTLGAAAARLSARRRDDRLSSLRLLGATTGTVSLLTVIEAAAVALAGAVLGTVLYALAAPLVGLIHIMGEPIGAQMWLPWWVVPLVWAGVALVAAGSAAVGLRGVVVTPLGVRTRQKPGTARGRRAILAAVLVMLAVAATAGLRALGERWGFVAIMVALGASFGLALLALDAVGPWYVRVRARRLHRRASDVAGLLASRTILEDPKVAWRQVAGVAVTTFVGVVAGAGLALTSAAGEASNPEEAWLLADMQTGVYVTLVISFLMVACTVAINQAAATLDRARVHVSLDRLGVPPTTLAEAQRRSVMSVLWTVLVGSAAVSAVLVLPIVGAAVLLQPLSVAVVIAVFALGVLLVRGGASVASRLVPGILAHPDRVL</sequence>
<keyword evidence="4 6" id="KW-1133">Transmembrane helix</keyword>
<feature type="transmembrane region" description="Helical" evidence="6">
    <location>
        <begin position="380"/>
        <end position="400"/>
    </location>
</feature>
<evidence type="ECO:0000256" key="4">
    <source>
        <dbReference type="ARBA" id="ARBA00022989"/>
    </source>
</evidence>
<proteinExistence type="predicted"/>
<feature type="transmembrane region" description="Helical" evidence="6">
    <location>
        <begin position="103"/>
        <end position="130"/>
    </location>
</feature>
<evidence type="ECO:0000313" key="8">
    <source>
        <dbReference type="EMBL" id="ACZ31837.1"/>
    </source>
</evidence>
<dbReference type="Pfam" id="PF02687">
    <property type="entry name" value="FtsX"/>
    <property type="match status" value="1"/>
</dbReference>
<dbReference type="HOGENOM" id="CLU_019122_1_1_11"/>
<feature type="domain" description="ABC3 transporter permease C-terminal" evidence="7">
    <location>
        <begin position="64"/>
        <end position="173"/>
    </location>
</feature>
<evidence type="ECO:0000313" key="9">
    <source>
        <dbReference type="Proteomes" id="UP000002255"/>
    </source>
</evidence>
<comment type="subcellular location">
    <subcellularLocation>
        <location evidence="1">Cell membrane</location>
        <topology evidence="1">Multi-pass membrane protein</topology>
    </subcellularLocation>
</comment>
<evidence type="ECO:0000256" key="3">
    <source>
        <dbReference type="ARBA" id="ARBA00022692"/>
    </source>
</evidence>
<feature type="transmembrane region" description="Helical" evidence="6">
    <location>
        <begin position="54"/>
        <end position="82"/>
    </location>
</feature>
<protein>
    <recommendedName>
        <fullName evidence="7">ABC3 transporter permease C-terminal domain-containing protein</fullName>
    </recommendedName>
</protein>
<dbReference type="STRING" id="446471.Xcel_2823"/>
<keyword evidence="9" id="KW-1185">Reference proteome</keyword>
<feature type="transmembrane region" description="Helical" evidence="6">
    <location>
        <begin position="224"/>
        <end position="250"/>
    </location>
</feature>
<dbReference type="InterPro" id="IPR003838">
    <property type="entry name" value="ABC3_permease_C"/>
</dbReference>
<dbReference type="eggNOG" id="COG0577">
    <property type="taxonomic scope" value="Bacteria"/>
</dbReference>
<evidence type="ECO:0000256" key="6">
    <source>
        <dbReference type="SAM" id="Phobius"/>
    </source>
</evidence>
<dbReference type="KEGG" id="xce:Xcel_2823"/>
<feature type="transmembrane region" description="Helical" evidence="6">
    <location>
        <begin position="324"/>
        <end position="344"/>
    </location>
</feature>
<dbReference type="RefSeq" id="WP_012879579.1">
    <property type="nucleotide sequence ID" value="NC_013530.1"/>
</dbReference>
<evidence type="ECO:0000256" key="5">
    <source>
        <dbReference type="ARBA" id="ARBA00023136"/>
    </source>
</evidence>
<feature type="transmembrane region" description="Helical" evidence="6">
    <location>
        <begin position="150"/>
        <end position="177"/>
    </location>
</feature>
<evidence type="ECO:0000256" key="1">
    <source>
        <dbReference type="ARBA" id="ARBA00004651"/>
    </source>
</evidence>